<evidence type="ECO:0000313" key="3">
    <source>
        <dbReference type="Proteomes" id="UP000504637"/>
    </source>
</evidence>
<keyword evidence="3" id="KW-1185">Reference proteome</keyword>
<dbReference type="AlphaFoldDB" id="A0A6J3M5I9"/>
<keyword evidence="2" id="KW-0812">Transmembrane</keyword>
<feature type="transmembrane region" description="Helical" evidence="2">
    <location>
        <begin position="168"/>
        <end position="189"/>
    </location>
</feature>
<dbReference type="RefSeq" id="XP_033460184.1">
    <property type="nucleotide sequence ID" value="XM_033599767.1"/>
</dbReference>
<evidence type="ECO:0000256" key="1">
    <source>
        <dbReference type="SAM" id="MobiDB-lite"/>
    </source>
</evidence>
<organism evidence="4">
    <name type="scientific">Dissoconium aciculare CBS 342.82</name>
    <dbReference type="NCBI Taxonomy" id="1314786"/>
    <lineage>
        <taxon>Eukaryota</taxon>
        <taxon>Fungi</taxon>
        <taxon>Dikarya</taxon>
        <taxon>Ascomycota</taxon>
        <taxon>Pezizomycotina</taxon>
        <taxon>Dothideomycetes</taxon>
        <taxon>Dothideomycetidae</taxon>
        <taxon>Mycosphaerellales</taxon>
        <taxon>Dissoconiaceae</taxon>
        <taxon>Dissoconium</taxon>
    </lineage>
</organism>
<keyword evidence="2" id="KW-0472">Membrane</keyword>
<accession>A0A6J3M5I9</accession>
<reference evidence="4" key="1">
    <citation type="submission" date="2020-01" db="EMBL/GenBank/DDBJ databases">
        <authorList>
            <consortium name="DOE Joint Genome Institute"/>
            <person name="Haridas S."/>
            <person name="Albert R."/>
            <person name="Binder M."/>
            <person name="Bloem J."/>
            <person name="Labutti K."/>
            <person name="Salamov A."/>
            <person name="Andreopoulos B."/>
            <person name="Baker S.E."/>
            <person name="Barry K."/>
            <person name="Bills G."/>
            <person name="Bluhm B.H."/>
            <person name="Cannon C."/>
            <person name="Castanera R."/>
            <person name="Culley D.E."/>
            <person name="Daum C."/>
            <person name="Ezra D."/>
            <person name="Gonzalez J.B."/>
            <person name="Henrissat B."/>
            <person name="Kuo A."/>
            <person name="Liang C."/>
            <person name="Lipzen A."/>
            <person name="Lutzoni F."/>
            <person name="Magnuson J."/>
            <person name="Mondo S."/>
            <person name="Nolan M."/>
            <person name="Ohm R."/>
            <person name="Pangilinan J."/>
            <person name="Park H.-J."/>
            <person name="Ramirez L."/>
            <person name="Alfaro M."/>
            <person name="Sun H."/>
            <person name="Tritt A."/>
            <person name="Yoshinaga Y."/>
            <person name="Zwiers L.-H."/>
            <person name="Turgeon B.G."/>
            <person name="Goodwin S.B."/>
            <person name="Spatafora J.W."/>
            <person name="Crous P.W."/>
            <person name="Grigoriev I.V."/>
        </authorList>
    </citation>
    <scope>NUCLEOTIDE SEQUENCE</scope>
    <source>
        <strain evidence="4">CBS 342.82</strain>
    </source>
</reference>
<dbReference type="GeneID" id="54357566"/>
<feature type="region of interest" description="Disordered" evidence="1">
    <location>
        <begin position="32"/>
        <end position="105"/>
    </location>
</feature>
<reference evidence="4" key="2">
    <citation type="submission" date="2020-04" db="EMBL/GenBank/DDBJ databases">
        <authorList>
            <consortium name="NCBI Genome Project"/>
        </authorList>
    </citation>
    <scope>NUCLEOTIDE SEQUENCE</scope>
    <source>
        <strain evidence="4">CBS 342.82</strain>
    </source>
</reference>
<evidence type="ECO:0000256" key="2">
    <source>
        <dbReference type="SAM" id="Phobius"/>
    </source>
</evidence>
<reference evidence="4" key="3">
    <citation type="submission" date="2025-08" db="UniProtKB">
        <authorList>
            <consortium name="RefSeq"/>
        </authorList>
    </citation>
    <scope>IDENTIFICATION</scope>
    <source>
        <strain evidence="4">CBS 342.82</strain>
    </source>
</reference>
<protein>
    <submittedName>
        <fullName evidence="4">Uncharacterized protein</fullName>
    </submittedName>
</protein>
<name>A0A6J3M5I9_9PEZI</name>
<sequence length="190" mass="20685">MIPLSRKHIMRSRVNKIIISPYLIAHPRPRITREGPCSSSSPATGISGGQFRRDTTCASDPTILPLSRSRSSAQAREDNITSHRTRGSRYPKIRRTGRKQNSKVGSKSYFALPSQPGRIRPASPSLAPSLSTFLSSSLMCACPVRLAFVCSDLRIVGGPPRGMGLYHGAFAVCVGQMIMVVIFGVRFVLS</sequence>
<feature type="compositionally biased region" description="Basic residues" evidence="1">
    <location>
        <begin position="83"/>
        <end position="101"/>
    </location>
</feature>
<evidence type="ECO:0000313" key="4">
    <source>
        <dbReference type="RefSeq" id="XP_033460184.1"/>
    </source>
</evidence>
<gene>
    <name evidence="4" type="ORF">K489DRAFT_225692</name>
</gene>
<dbReference type="Proteomes" id="UP000504637">
    <property type="component" value="Unplaced"/>
</dbReference>
<proteinExistence type="predicted"/>
<keyword evidence="2" id="KW-1133">Transmembrane helix</keyword>